<dbReference type="GO" id="GO:0042147">
    <property type="term" value="P:retrograde transport, endosome to Golgi"/>
    <property type="evidence" value="ECO:0007669"/>
    <property type="project" value="InterPro"/>
</dbReference>
<dbReference type="SMART" id="SM00450">
    <property type="entry name" value="RHOD"/>
    <property type="match status" value="1"/>
</dbReference>
<evidence type="ECO:0000256" key="1">
    <source>
        <dbReference type="ARBA" id="ARBA00004601"/>
    </source>
</evidence>
<dbReference type="InterPro" id="IPR000195">
    <property type="entry name" value="Rab-GAP-TBC_dom"/>
</dbReference>
<evidence type="ECO:0000256" key="3">
    <source>
        <dbReference type="ARBA" id="ARBA00022473"/>
    </source>
</evidence>
<dbReference type="Proteomes" id="UP000078348">
    <property type="component" value="Unassembled WGS sequence"/>
</dbReference>
<gene>
    <name evidence="7" type="ORF">AV274_0198</name>
</gene>
<evidence type="ECO:0000313" key="7">
    <source>
        <dbReference type="EMBL" id="OAO18050.1"/>
    </source>
</evidence>
<dbReference type="InterPro" id="IPR039755">
    <property type="entry name" value="TBC1D23"/>
</dbReference>
<evidence type="ECO:0000256" key="2">
    <source>
        <dbReference type="ARBA" id="ARBA00014207"/>
    </source>
</evidence>
<evidence type="ECO:0000256" key="4">
    <source>
        <dbReference type="ARBA" id="ARBA00023034"/>
    </source>
</evidence>
<dbReference type="PANTHER" id="PTHR13297:SF5">
    <property type="entry name" value="TBC1 DOMAIN FAMILY MEMBER 23"/>
    <property type="match status" value="1"/>
</dbReference>
<dbReference type="PROSITE" id="PS50206">
    <property type="entry name" value="RHODANESE_3"/>
    <property type="match status" value="1"/>
</dbReference>
<dbReference type="Pfam" id="PF00566">
    <property type="entry name" value="RabGAP-TBC"/>
    <property type="match status" value="1"/>
</dbReference>
<dbReference type="GO" id="GO:0099041">
    <property type="term" value="P:vesicle tethering to Golgi"/>
    <property type="evidence" value="ECO:0007669"/>
    <property type="project" value="TreeGrafter"/>
</dbReference>
<dbReference type="Gene3D" id="1.10.8.1310">
    <property type="match status" value="1"/>
</dbReference>
<reference evidence="7 8" key="1">
    <citation type="submission" date="2016-05" db="EMBL/GenBank/DDBJ databases">
        <title>Nuclear genome of Blastocystis sp. subtype 1 NandII.</title>
        <authorList>
            <person name="Gentekaki E."/>
            <person name="Curtis B."/>
            <person name="Stairs C."/>
            <person name="Eme L."/>
            <person name="Herman E."/>
            <person name="Klimes V."/>
            <person name="Arias M.C."/>
            <person name="Elias M."/>
            <person name="Hilliou F."/>
            <person name="Klute M."/>
            <person name="Malik S.-B."/>
            <person name="Pightling A."/>
            <person name="Rachubinski R."/>
            <person name="Salas D."/>
            <person name="Schlacht A."/>
            <person name="Suga H."/>
            <person name="Archibald J."/>
            <person name="Ball S.G."/>
            <person name="Clark G."/>
            <person name="Dacks J."/>
            <person name="Van Der Giezen M."/>
            <person name="Tsaousis A."/>
            <person name="Roger A."/>
        </authorList>
    </citation>
    <scope>NUCLEOTIDE SEQUENCE [LARGE SCALE GENOMIC DNA]</scope>
    <source>
        <strain evidence="8">ATCC 50177 / NandII</strain>
    </source>
</reference>
<dbReference type="STRING" id="478820.A0A196SLW2"/>
<accession>A0A196SLW2</accession>
<comment type="subcellular location">
    <subcellularLocation>
        <location evidence="1">Golgi apparatus</location>
        <location evidence="1">trans-Golgi network</location>
    </subcellularLocation>
</comment>
<proteinExistence type="predicted"/>
<dbReference type="InterPro" id="IPR001763">
    <property type="entry name" value="Rhodanese-like_dom"/>
</dbReference>
<dbReference type="InterPro" id="IPR035969">
    <property type="entry name" value="Rab-GAP_TBC_sf"/>
</dbReference>
<dbReference type="SUPFAM" id="SSF52821">
    <property type="entry name" value="Rhodanese/Cell cycle control phosphatase"/>
    <property type="match status" value="1"/>
</dbReference>
<dbReference type="CDD" id="cd00158">
    <property type="entry name" value="RHOD"/>
    <property type="match status" value="1"/>
</dbReference>
<sequence>MDVEQKYDALCAHMKEVLDAKPVDYDEVKSTAGNILALHRSFPKDLRFQIWEVLLDVAERTEPDFELMIKSQARFSNDHDLKLDALRSFNNIEEPRKAELRQQLTTIISTYCIKYDVAYWQGMHDVLAVLLLMEPQPPLERVFLLYSVFLKTFSRSIFDNSECMFLYHSFEMIRLLLQYHDPQLAMYLQGFNIAPPMYSLSWIVTFFAHDVCQPLLLSIWDQYIFYRNPVIHIFTMLAHLITNKARILSYPSSDLMELMTHLPFDNDNTSYVFQGHADDTAREGDPIDAVCQSLNEELRGRTCDERIITGLVHDGVQLMQRTPAGFVHRLNDLLNDHVTMSSESLNAYLQSACLMPSPLEIYTFLLSGAEHNTHCLHYLLLDTRAPAEYRKAHLRQSRNVTEHTLLNLERIDILVRKSRTHECHIVVLDGTDGRGEDRVCDQLVELLLKKGCRYVSRVVGGFGRVAKLAQMEGKEKELIATEEEEKEAERRKGAVQVTQAAQTGQVGQAPQTGEERREIIKTVGGKKCLLYDAWISNPLVRHFVCKKVVKTKKEGSDVFSTTAEKEIVLTQAFLFVIDILHCAVEGYATIENRYSYDSIESLKETGKDYIYIVIKPNAEGQRKKLLFYVSNRDECMAELRKRLQKE</sequence>
<dbReference type="GO" id="GO:0005829">
    <property type="term" value="C:cytosol"/>
    <property type="evidence" value="ECO:0007669"/>
    <property type="project" value="GOC"/>
</dbReference>
<dbReference type="Gene3D" id="3.40.250.10">
    <property type="entry name" value="Rhodanese-like domain"/>
    <property type="match status" value="1"/>
</dbReference>
<dbReference type="SUPFAM" id="SSF47923">
    <property type="entry name" value="Ypt/Rab-GAP domain of gyp1p"/>
    <property type="match status" value="2"/>
</dbReference>
<keyword evidence="3" id="KW-0217">Developmental protein</keyword>
<dbReference type="AlphaFoldDB" id="A0A196SLW2"/>
<organism evidence="7 8">
    <name type="scientific">Blastocystis sp. subtype 1 (strain ATCC 50177 / NandII)</name>
    <dbReference type="NCBI Taxonomy" id="478820"/>
    <lineage>
        <taxon>Eukaryota</taxon>
        <taxon>Sar</taxon>
        <taxon>Stramenopiles</taxon>
        <taxon>Bigyra</taxon>
        <taxon>Opalozoa</taxon>
        <taxon>Opalinata</taxon>
        <taxon>Blastocystidae</taxon>
        <taxon>Blastocystis</taxon>
    </lineage>
</organism>
<dbReference type="SMART" id="SM00164">
    <property type="entry name" value="TBC"/>
    <property type="match status" value="1"/>
</dbReference>
<dbReference type="OrthoDB" id="1668230at2759"/>
<name>A0A196SLW2_BLAHN</name>
<evidence type="ECO:0000259" key="6">
    <source>
        <dbReference type="PROSITE" id="PS50206"/>
    </source>
</evidence>
<dbReference type="EMBL" id="LXWW01000009">
    <property type="protein sequence ID" value="OAO18050.1"/>
    <property type="molecule type" value="Genomic_DNA"/>
</dbReference>
<dbReference type="Pfam" id="PF00581">
    <property type="entry name" value="Rhodanese"/>
    <property type="match status" value="1"/>
</dbReference>
<dbReference type="GO" id="GO:0005802">
    <property type="term" value="C:trans-Golgi network"/>
    <property type="evidence" value="ECO:0007669"/>
    <property type="project" value="TreeGrafter"/>
</dbReference>
<feature type="domain" description="Rab-GAP TBC" evidence="5">
    <location>
        <begin position="41"/>
        <end position="227"/>
    </location>
</feature>
<dbReference type="InterPro" id="IPR036873">
    <property type="entry name" value="Rhodanese-like_dom_sf"/>
</dbReference>
<keyword evidence="8" id="KW-1185">Reference proteome</keyword>
<dbReference type="PROSITE" id="PS50086">
    <property type="entry name" value="TBC_RABGAP"/>
    <property type="match status" value="1"/>
</dbReference>
<comment type="caution">
    <text evidence="7">The sequence shown here is derived from an EMBL/GenBank/DDBJ whole genome shotgun (WGS) entry which is preliminary data.</text>
</comment>
<evidence type="ECO:0000259" key="5">
    <source>
        <dbReference type="PROSITE" id="PS50086"/>
    </source>
</evidence>
<protein>
    <recommendedName>
        <fullName evidence="2">TBC1 domain family member 23</fullName>
    </recommendedName>
</protein>
<evidence type="ECO:0000313" key="8">
    <source>
        <dbReference type="Proteomes" id="UP000078348"/>
    </source>
</evidence>
<feature type="domain" description="Rhodanese" evidence="6">
    <location>
        <begin position="378"/>
        <end position="474"/>
    </location>
</feature>
<keyword evidence="4" id="KW-0333">Golgi apparatus</keyword>
<dbReference type="Gene3D" id="1.10.472.80">
    <property type="entry name" value="Ypt/Rab-GAP domain of gyp1p, domain 3"/>
    <property type="match status" value="1"/>
</dbReference>
<dbReference type="PANTHER" id="PTHR13297">
    <property type="entry name" value="TBC1 DOMAIN FAMILY MEMBER 23-RELATED"/>
    <property type="match status" value="1"/>
</dbReference>